<evidence type="ECO:0000259" key="8">
    <source>
        <dbReference type="Pfam" id="PF13439"/>
    </source>
</evidence>
<keyword evidence="9" id="KW-0808">Transferase</keyword>
<dbReference type="PANTHER" id="PTHR12526:SF630">
    <property type="entry name" value="GLYCOSYLTRANSFERASE"/>
    <property type="match status" value="1"/>
</dbReference>
<evidence type="ECO:0000256" key="5">
    <source>
        <dbReference type="SAM" id="Phobius"/>
    </source>
</evidence>
<proteinExistence type="predicted"/>
<name>A0A6S6I5A3_9FIRM</name>
<dbReference type="Pfam" id="PF13439">
    <property type="entry name" value="Glyco_transf_4"/>
    <property type="match status" value="1"/>
</dbReference>
<feature type="domain" description="Glycosyltransferase subfamily 4-like N-terminal" evidence="8">
    <location>
        <begin position="420"/>
        <end position="581"/>
    </location>
</feature>
<keyword evidence="3 5" id="KW-1133">Transmembrane helix</keyword>
<feature type="transmembrane region" description="Helical" evidence="5">
    <location>
        <begin position="334"/>
        <end position="353"/>
    </location>
</feature>
<evidence type="ECO:0000256" key="1">
    <source>
        <dbReference type="ARBA" id="ARBA00004141"/>
    </source>
</evidence>
<dbReference type="Pfam" id="PF00534">
    <property type="entry name" value="Glycos_transf_1"/>
    <property type="match status" value="1"/>
</dbReference>
<organism evidence="9">
    <name type="scientific">Erysipelothrix tonsillarum</name>
    <dbReference type="NCBI Taxonomy" id="38402"/>
    <lineage>
        <taxon>Bacteria</taxon>
        <taxon>Bacillati</taxon>
        <taxon>Bacillota</taxon>
        <taxon>Erysipelotrichia</taxon>
        <taxon>Erysipelotrichales</taxon>
        <taxon>Erysipelotrichaceae</taxon>
        <taxon>Erysipelothrix</taxon>
    </lineage>
</organism>
<dbReference type="InterPro" id="IPR007016">
    <property type="entry name" value="O-antigen_ligase-rel_domated"/>
</dbReference>
<dbReference type="InterPro" id="IPR001296">
    <property type="entry name" value="Glyco_trans_1"/>
</dbReference>
<keyword evidence="4 5" id="KW-0472">Membrane</keyword>
<evidence type="ECO:0000259" key="6">
    <source>
        <dbReference type="Pfam" id="PF00534"/>
    </source>
</evidence>
<feature type="domain" description="O-antigen ligase-related" evidence="7">
    <location>
        <begin position="225"/>
        <end position="350"/>
    </location>
</feature>
<protein>
    <submittedName>
        <fullName evidence="9">Glycosyltransferase</fullName>
    </submittedName>
</protein>
<evidence type="ECO:0000256" key="2">
    <source>
        <dbReference type="ARBA" id="ARBA00022692"/>
    </source>
</evidence>
<evidence type="ECO:0000313" key="9">
    <source>
        <dbReference type="EMBL" id="BCB22755.1"/>
    </source>
</evidence>
<feature type="transmembrane region" description="Helical" evidence="5">
    <location>
        <begin position="12"/>
        <end position="29"/>
    </location>
</feature>
<feature type="transmembrane region" description="Helical" evidence="5">
    <location>
        <begin position="365"/>
        <end position="394"/>
    </location>
</feature>
<feature type="transmembrane region" description="Helical" evidence="5">
    <location>
        <begin position="97"/>
        <end position="116"/>
    </location>
</feature>
<dbReference type="GO" id="GO:0016757">
    <property type="term" value="F:glycosyltransferase activity"/>
    <property type="evidence" value="ECO:0007669"/>
    <property type="project" value="InterPro"/>
</dbReference>
<dbReference type="Pfam" id="PF04932">
    <property type="entry name" value="Wzy_C"/>
    <property type="match status" value="1"/>
</dbReference>
<evidence type="ECO:0000256" key="4">
    <source>
        <dbReference type="ARBA" id="ARBA00023136"/>
    </source>
</evidence>
<accession>A0A6S6I5A3</accession>
<dbReference type="AlphaFoldDB" id="A0A6S6I5A3"/>
<keyword evidence="2 5" id="KW-0812">Transmembrane</keyword>
<feature type="transmembrane region" description="Helical" evidence="5">
    <location>
        <begin position="35"/>
        <end position="52"/>
    </location>
</feature>
<dbReference type="PANTHER" id="PTHR12526">
    <property type="entry name" value="GLYCOSYLTRANSFERASE"/>
    <property type="match status" value="1"/>
</dbReference>
<dbReference type="GO" id="GO:0016020">
    <property type="term" value="C:membrane"/>
    <property type="evidence" value="ECO:0007669"/>
    <property type="project" value="UniProtKB-SubCell"/>
</dbReference>
<feature type="transmembrane region" description="Helical" evidence="5">
    <location>
        <begin position="266"/>
        <end position="284"/>
    </location>
</feature>
<evidence type="ECO:0000259" key="7">
    <source>
        <dbReference type="Pfam" id="PF04932"/>
    </source>
</evidence>
<reference evidence="9" key="1">
    <citation type="submission" date="2020-02" db="EMBL/GenBank/DDBJ databases">
        <title>Development of a multiplex PCR-based assay for rapid serotyping of Erysipelothrix species.</title>
        <authorList>
            <person name="Shimoji Y."/>
            <person name="Shiraiwa K."/>
            <person name="Tominaga H."/>
            <person name="Nishikawa S."/>
            <person name="Eguchi M."/>
            <person name="Hikono H."/>
            <person name="Ogawa Y."/>
        </authorList>
    </citation>
    <scope>NUCLEOTIDE SEQUENCE</scope>
    <source>
        <strain evidence="9">Wittling</strain>
    </source>
</reference>
<evidence type="ECO:0000256" key="3">
    <source>
        <dbReference type="ARBA" id="ARBA00022989"/>
    </source>
</evidence>
<feature type="transmembrane region" description="Helical" evidence="5">
    <location>
        <begin position="223"/>
        <end position="254"/>
    </location>
</feature>
<comment type="subcellular location">
    <subcellularLocation>
        <location evidence="1">Membrane</location>
        <topology evidence="1">Multi-pass membrane protein</topology>
    </subcellularLocation>
</comment>
<sequence>MIKVNIMKKRSSKEIILFSIVFIYVFQIINREFRPLIDLRYINTFLMLIVLLKSRKKIRTIFENYSGVVFFAFNCWAISSLLFLFLGSNYSLQGRGITINVLVLYIYNILFVLVLYLNKEFITFKKVYTILCISYVINFFASISLIYIIEVTEIDLQNFIMPFSNIRGFIFGKEHYNFLGGNYRIAGYSEDANYLAINSIIMLVLSLRNYNIKKFNEEKIISIVMILCSIILILLSASKTILLGSIISLGLLYINKKYKKKLTLKLIIGIIGVSIIVAFNKSLFTLGPSMTNRLYLWDRSLELFKNHPLVGGGLTSIRHLGFDQGWVVHSHSTYIQVVSELGLVGLMLFVSLISTQLNSIKDNYYIYLSYIFIIAASTLDLSYTNYMVFFIFIIPLIDRSQRRGEEPMVIFQLSNGLSNGGAERVAYDLSKGLSESDTDKTVYLILTDPSDEGNKLEHQFEIDGIDFKIINLSTKKHDFIFNNFRVLKLISSLNPDIIHTHQITLIYCLLGYMFGGINSKIHTVHNDSHQEFGSRLFRQIYHVFFIVFRINLVSISEYILKTSLEEYRYLCQTKHYMIYNGRTIELPDKRNKRKSFSIVMVGRLTSVKNHIAAVRTMDIIVNHYNRTDFILNIYGEGPLKEELLHEIKKLKVDKYVNLCGISNDIPNVLMNNDLFLMTSIHEGFPISAIEAITAGLPLILSEFGSAFELVNGNGAIVSTNNYKDVADKIIEMKDSISLYELSSKTSKQKSEKFTLKSMIDNYSILFNNKIEEEL</sequence>
<dbReference type="SUPFAM" id="SSF53756">
    <property type="entry name" value="UDP-Glycosyltransferase/glycogen phosphorylase"/>
    <property type="match status" value="1"/>
</dbReference>
<dbReference type="EMBL" id="LC528610">
    <property type="protein sequence ID" value="BCB22755.1"/>
    <property type="molecule type" value="Genomic_DNA"/>
</dbReference>
<feature type="transmembrane region" description="Helical" evidence="5">
    <location>
        <begin position="64"/>
        <end position="85"/>
    </location>
</feature>
<feature type="domain" description="Glycosyl transferase family 1" evidence="6">
    <location>
        <begin position="590"/>
        <end position="735"/>
    </location>
</feature>
<feature type="transmembrane region" description="Helical" evidence="5">
    <location>
        <begin position="128"/>
        <end position="149"/>
    </location>
</feature>
<dbReference type="InterPro" id="IPR028098">
    <property type="entry name" value="Glyco_trans_4-like_N"/>
</dbReference>
<dbReference type="Gene3D" id="3.40.50.2000">
    <property type="entry name" value="Glycogen Phosphorylase B"/>
    <property type="match status" value="2"/>
</dbReference>